<dbReference type="AlphaFoldDB" id="A0A016SKM7"/>
<reference evidence="2" key="1">
    <citation type="journal article" date="2015" name="Nat. Genet.">
        <title>The genome and transcriptome of the zoonotic hookworm Ancylostoma ceylanicum identify infection-specific gene families.</title>
        <authorList>
            <person name="Schwarz E.M."/>
            <person name="Hu Y."/>
            <person name="Antoshechkin I."/>
            <person name="Miller M.M."/>
            <person name="Sternberg P.W."/>
            <person name="Aroian R.V."/>
        </authorList>
    </citation>
    <scope>NUCLEOTIDE SEQUENCE</scope>
    <source>
        <strain evidence="2">HY135</strain>
    </source>
</reference>
<gene>
    <name evidence="1" type="primary">Acey_s0212.g2230</name>
    <name evidence="1" type="ORF">Y032_0212g2230</name>
</gene>
<evidence type="ECO:0000313" key="1">
    <source>
        <dbReference type="EMBL" id="EYB90907.1"/>
    </source>
</evidence>
<sequence length="82" mass="9312">MRKTTFLPAKFITDYCHFCGYRYVNARMTLELKSSMLLPVTGWHFCAYVSDGVPPHFDSGLFADSGPAVCADYSDIQWQPHT</sequence>
<keyword evidence="2" id="KW-1185">Reference proteome</keyword>
<proteinExistence type="predicted"/>
<organism evidence="1 2">
    <name type="scientific">Ancylostoma ceylanicum</name>
    <dbReference type="NCBI Taxonomy" id="53326"/>
    <lineage>
        <taxon>Eukaryota</taxon>
        <taxon>Metazoa</taxon>
        <taxon>Ecdysozoa</taxon>
        <taxon>Nematoda</taxon>
        <taxon>Chromadorea</taxon>
        <taxon>Rhabditida</taxon>
        <taxon>Rhabditina</taxon>
        <taxon>Rhabditomorpha</taxon>
        <taxon>Strongyloidea</taxon>
        <taxon>Ancylostomatidae</taxon>
        <taxon>Ancylostomatinae</taxon>
        <taxon>Ancylostoma</taxon>
    </lineage>
</organism>
<protein>
    <submittedName>
        <fullName evidence="1">Uncharacterized protein</fullName>
    </submittedName>
</protein>
<name>A0A016SKM7_9BILA</name>
<dbReference type="Proteomes" id="UP000024635">
    <property type="component" value="Unassembled WGS sequence"/>
</dbReference>
<dbReference type="EMBL" id="JARK01001548">
    <property type="protein sequence ID" value="EYB90907.1"/>
    <property type="molecule type" value="Genomic_DNA"/>
</dbReference>
<accession>A0A016SKM7</accession>
<evidence type="ECO:0000313" key="2">
    <source>
        <dbReference type="Proteomes" id="UP000024635"/>
    </source>
</evidence>
<comment type="caution">
    <text evidence="1">The sequence shown here is derived from an EMBL/GenBank/DDBJ whole genome shotgun (WGS) entry which is preliminary data.</text>
</comment>